<dbReference type="InterPro" id="IPR032632">
    <property type="entry name" value="Peptidase_M16_M"/>
</dbReference>
<evidence type="ECO:0000313" key="3">
    <source>
        <dbReference type="EMBL" id="KAF2307949.1"/>
    </source>
</evidence>
<evidence type="ECO:0000256" key="1">
    <source>
        <dbReference type="ARBA" id="ARBA00022723"/>
    </source>
</evidence>
<dbReference type="Pfam" id="PF16187">
    <property type="entry name" value="Peptidase_M16_M"/>
    <property type="match status" value="1"/>
</dbReference>
<dbReference type="SUPFAM" id="SSF63411">
    <property type="entry name" value="LuxS/MPP-like metallohydrolase"/>
    <property type="match status" value="1"/>
</dbReference>
<dbReference type="GO" id="GO:0004222">
    <property type="term" value="F:metalloendopeptidase activity"/>
    <property type="evidence" value="ECO:0007669"/>
    <property type="project" value="TreeGrafter"/>
</dbReference>
<comment type="caution">
    <text evidence="3">The sequence shown here is derived from an EMBL/GenBank/DDBJ whole genome shotgun (WGS) entry which is preliminary data.</text>
</comment>
<accession>A0A6A6M7P5</accession>
<protein>
    <recommendedName>
        <fullName evidence="2">Peptidase M16 middle/third domain-containing protein</fullName>
    </recommendedName>
</protein>
<dbReference type="InterPro" id="IPR050626">
    <property type="entry name" value="Peptidase_M16"/>
</dbReference>
<keyword evidence="4" id="KW-1185">Reference proteome</keyword>
<dbReference type="EMBL" id="JAAGAX010000008">
    <property type="protein sequence ID" value="KAF2307949.1"/>
    <property type="molecule type" value="Genomic_DNA"/>
</dbReference>
<dbReference type="GO" id="GO:0005739">
    <property type="term" value="C:mitochondrion"/>
    <property type="evidence" value="ECO:0007669"/>
    <property type="project" value="TreeGrafter"/>
</dbReference>
<gene>
    <name evidence="3" type="ORF">GH714_033682</name>
</gene>
<evidence type="ECO:0000313" key="4">
    <source>
        <dbReference type="Proteomes" id="UP000467840"/>
    </source>
</evidence>
<organism evidence="3 4">
    <name type="scientific">Hevea brasiliensis</name>
    <name type="common">Para rubber tree</name>
    <name type="synonym">Siphonia brasiliensis</name>
    <dbReference type="NCBI Taxonomy" id="3981"/>
    <lineage>
        <taxon>Eukaryota</taxon>
        <taxon>Viridiplantae</taxon>
        <taxon>Streptophyta</taxon>
        <taxon>Embryophyta</taxon>
        <taxon>Tracheophyta</taxon>
        <taxon>Spermatophyta</taxon>
        <taxon>Magnoliopsida</taxon>
        <taxon>eudicotyledons</taxon>
        <taxon>Gunneridae</taxon>
        <taxon>Pentapetalae</taxon>
        <taxon>rosids</taxon>
        <taxon>fabids</taxon>
        <taxon>Malpighiales</taxon>
        <taxon>Euphorbiaceae</taxon>
        <taxon>Crotonoideae</taxon>
        <taxon>Micrandreae</taxon>
        <taxon>Hevea</taxon>
    </lineage>
</organism>
<dbReference type="Proteomes" id="UP000467840">
    <property type="component" value="Chromosome 9"/>
</dbReference>
<keyword evidence="1" id="KW-0479">Metal-binding</keyword>
<name>A0A6A6M7P5_HEVBR</name>
<dbReference type="PANTHER" id="PTHR43690:SF18">
    <property type="entry name" value="INSULIN-DEGRADING ENZYME-RELATED"/>
    <property type="match status" value="1"/>
</dbReference>
<dbReference type="InterPro" id="IPR011249">
    <property type="entry name" value="Metalloenz_LuxS/M16"/>
</dbReference>
<proteinExistence type="predicted"/>
<dbReference type="GO" id="GO:0051603">
    <property type="term" value="P:proteolysis involved in protein catabolic process"/>
    <property type="evidence" value="ECO:0007669"/>
    <property type="project" value="TreeGrafter"/>
</dbReference>
<dbReference type="GO" id="GO:0043171">
    <property type="term" value="P:peptide catabolic process"/>
    <property type="evidence" value="ECO:0007669"/>
    <property type="project" value="TreeGrafter"/>
</dbReference>
<evidence type="ECO:0000259" key="2">
    <source>
        <dbReference type="Pfam" id="PF16187"/>
    </source>
</evidence>
<reference evidence="3 4" key="1">
    <citation type="journal article" date="2020" name="Mol. Plant">
        <title>The Chromosome-Based Rubber Tree Genome Provides New Insights into Spurge Genome Evolution and Rubber Biosynthesis.</title>
        <authorList>
            <person name="Liu J."/>
            <person name="Shi C."/>
            <person name="Shi C.C."/>
            <person name="Li W."/>
            <person name="Zhang Q.J."/>
            <person name="Zhang Y."/>
            <person name="Li K."/>
            <person name="Lu H.F."/>
            <person name="Shi C."/>
            <person name="Zhu S.T."/>
            <person name="Xiao Z.Y."/>
            <person name="Nan H."/>
            <person name="Yue Y."/>
            <person name="Zhu X.G."/>
            <person name="Wu Y."/>
            <person name="Hong X.N."/>
            <person name="Fan G.Y."/>
            <person name="Tong Y."/>
            <person name="Zhang D."/>
            <person name="Mao C.L."/>
            <person name="Liu Y.L."/>
            <person name="Hao S.J."/>
            <person name="Liu W.Q."/>
            <person name="Lv M.Q."/>
            <person name="Zhang H.B."/>
            <person name="Liu Y."/>
            <person name="Hu-Tang G.R."/>
            <person name="Wang J.P."/>
            <person name="Wang J.H."/>
            <person name="Sun Y.H."/>
            <person name="Ni S.B."/>
            <person name="Chen W.B."/>
            <person name="Zhang X.C."/>
            <person name="Jiao Y.N."/>
            <person name="Eichler E.E."/>
            <person name="Li G.H."/>
            <person name="Liu X."/>
            <person name="Gao L.Z."/>
        </authorList>
    </citation>
    <scope>NUCLEOTIDE SEQUENCE [LARGE SCALE GENOMIC DNA]</scope>
    <source>
        <strain evidence="4">cv. GT1</strain>
        <tissue evidence="3">Leaf</tissue>
    </source>
</reference>
<feature type="domain" description="Peptidase M16 middle/third" evidence="2">
    <location>
        <begin position="45"/>
        <end position="118"/>
    </location>
</feature>
<sequence>MHHHSSVRTKVKICGGNARHFWSSNLVGGVTSNLSSSLGMDIFCPNENLNLPAPNIFIPTDLLLKDTGTQEKVKFPVLVRKSSYASLWYKPDTQFSTPKAYVKIDFNCPLLRALQRQKFSQSFLLNC</sequence>
<dbReference type="Gene3D" id="3.30.830.10">
    <property type="entry name" value="Metalloenzyme, LuxS/M16 peptidase-like"/>
    <property type="match status" value="1"/>
</dbReference>
<dbReference type="PANTHER" id="PTHR43690">
    <property type="entry name" value="NARDILYSIN"/>
    <property type="match status" value="1"/>
</dbReference>
<dbReference type="GO" id="GO:0046872">
    <property type="term" value="F:metal ion binding"/>
    <property type="evidence" value="ECO:0007669"/>
    <property type="project" value="UniProtKB-KW"/>
</dbReference>
<dbReference type="AlphaFoldDB" id="A0A6A6M7P5"/>
<dbReference type="GO" id="GO:0005829">
    <property type="term" value="C:cytosol"/>
    <property type="evidence" value="ECO:0007669"/>
    <property type="project" value="TreeGrafter"/>
</dbReference>